<name>A0AA38RCY4_9PEZI</name>
<evidence type="ECO:0000256" key="1">
    <source>
        <dbReference type="ARBA" id="ARBA00004123"/>
    </source>
</evidence>
<comment type="caution">
    <text evidence="10">The sequence shown here is derived from an EMBL/GenBank/DDBJ whole genome shotgun (WGS) entry which is preliminary data.</text>
</comment>
<keyword evidence="4" id="KW-0238">DNA-binding</keyword>
<proteinExistence type="predicted"/>
<evidence type="ECO:0000256" key="5">
    <source>
        <dbReference type="ARBA" id="ARBA00023163"/>
    </source>
</evidence>
<evidence type="ECO:0000256" key="2">
    <source>
        <dbReference type="ARBA" id="ARBA00022723"/>
    </source>
</evidence>
<dbReference type="GO" id="GO:0008270">
    <property type="term" value="F:zinc ion binding"/>
    <property type="evidence" value="ECO:0007669"/>
    <property type="project" value="InterPro"/>
</dbReference>
<dbReference type="Pfam" id="PF00172">
    <property type="entry name" value="Zn_clus"/>
    <property type="match status" value="1"/>
</dbReference>
<feature type="transmembrane region" description="Helical" evidence="8">
    <location>
        <begin position="493"/>
        <end position="512"/>
    </location>
</feature>
<feature type="domain" description="Zn(2)-C6 fungal-type" evidence="9">
    <location>
        <begin position="18"/>
        <end position="49"/>
    </location>
</feature>
<dbReference type="CDD" id="cd12148">
    <property type="entry name" value="fungal_TF_MHR"/>
    <property type="match status" value="1"/>
</dbReference>
<dbReference type="SUPFAM" id="SSF57701">
    <property type="entry name" value="Zn2/Cys6 DNA-binding domain"/>
    <property type="match status" value="1"/>
</dbReference>
<keyword evidence="3" id="KW-0805">Transcription regulation</keyword>
<dbReference type="AlphaFoldDB" id="A0AA38RCY4"/>
<keyword evidence="8" id="KW-0812">Transmembrane</keyword>
<dbReference type="InterPro" id="IPR007219">
    <property type="entry name" value="XnlR_reg_dom"/>
</dbReference>
<dbReference type="InterPro" id="IPR050987">
    <property type="entry name" value="AtrR-like"/>
</dbReference>
<gene>
    <name evidence="10" type="ORF">NKR19_g6955</name>
</gene>
<evidence type="ECO:0000313" key="10">
    <source>
        <dbReference type="EMBL" id="KAJ9143192.1"/>
    </source>
</evidence>
<evidence type="ECO:0000256" key="4">
    <source>
        <dbReference type="ARBA" id="ARBA00023125"/>
    </source>
</evidence>
<keyword evidence="6" id="KW-0539">Nucleus</keyword>
<dbReference type="InterPro" id="IPR036864">
    <property type="entry name" value="Zn2-C6_fun-type_DNA-bd_sf"/>
</dbReference>
<dbReference type="PANTHER" id="PTHR46910">
    <property type="entry name" value="TRANSCRIPTION FACTOR PDR1"/>
    <property type="match status" value="1"/>
</dbReference>
<keyword evidence="2" id="KW-0479">Metal-binding</keyword>
<dbReference type="InterPro" id="IPR001138">
    <property type="entry name" value="Zn2Cys6_DnaBD"/>
</dbReference>
<dbReference type="CDD" id="cd00067">
    <property type="entry name" value="GAL4"/>
    <property type="match status" value="1"/>
</dbReference>
<dbReference type="Pfam" id="PF04082">
    <property type="entry name" value="Fungal_trans"/>
    <property type="match status" value="1"/>
</dbReference>
<dbReference type="Gene3D" id="4.10.240.10">
    <property type="entry name" value="Zn(2)-C6 fungal-type DNA-binding domain"/>
    <property type="match status" value="1"/>
</dbReference>
<evidence type="ECO:0000313" key="11">
    <source>
        <dbReference type="Proteomes" id="UP001174691"/>
    </source>
</evidence>
<organism evidence="10 11">
    <name type="scientific">Coniochaeta hoffmannii</name>
    <dbReference type="NCBI Taxonomy" id="91930"/>
    <lineage>
        <taxon>Eukaryota</taxon>
        <taxon>Fungi</taxon>
        <taxon>Dikarya</taxon>
        <taxon>Ascomycota</taxon>
        <taxon>Pezizomycotina</taxon>
        <taxon>Sordariomycetes</taxon>
        <taxon>Sordariomycetidae</taxon>
        <taxon>Coniochaetales</taxon>
        <taxon>Coniochaetaceae</taxon>
        <taxon>Coniochaeta</taxon>
    </lineage>
</organism>
<dbReference type="EMBL" id="JANBVN010000115">
    <property type="protein sequence ID" value="KAJ9143192.1"/>
    <property type="molecule type" value="Genomic_DNA"/>
</dbReference>
<evidence type="ECO:0000256" key="8">
    <source>
        <dbReference type="SAM" id="Phobius"/>
    </source>
</evidence>
<dbReference type="Proteomes" id="UP001174691">
    <property type="component" value="Unassembled WGS sequence"/>
</dbReference>
<dbReference type="GO" id="GO:0000981">
    <property type="term" value="F:DNA-binding transcription factor activity, RNA polymerase II-specific"/>
    <property type="evidence" value="ECO:0007669"/>
    <property type="project" value="InterPro"/>
</dbReference>
<accession>A0AA38RCY4</accession>
<feature type="region of interest" description="Disordered" evidence="7">
    <location>
        <begin position="81"/>
        <end position="106"/>
    </location>
</feature>
<dbReference type="SMART" id="SM00906">
    <property type="entry name" value="Fungal_trans"/>
    <property type="match status" value="1"/>
</dbReference>
<dbReference type="GO" id="GO:0006351">
    <property type="term" value="P:DNA-templated transcription"/>
    <property type="evidence" value="ECO:0007669"/>
    <property type="project" value="InterPro"/>
</dbReference>
<keyword evidence="8" id="KW-0472">Membrane</keyword>
<protein>
    <submittedName>
        <fullName evidence="10">Fungal specific transcription factor</fullName>
    </submittedName>
</protein>
<evidence type="ECO:0000259" key="9">
    <source>
        <dbReference type="PROSITE" id="PS50048"/>
    </source>
</evidence>
<evidence type="ECO:0000256" key="6">
    <source>
        <dbReference type="ARBA" id="ARBA00023242"/>
    </source>
</evidence>
<evidence type="ECO:0000256" key="3">
    <source>
        <dbReference type="ARBA" id="ARBA00023015"/>
    </source>
</evidence>
<keyword evidence="8" id="KW-1133">Transmembrane helix</keyword>
<sequence>MGQNDLNDSPARKSRRKACDLCFKKKIKCDRAVPLCSHCRIYNAASCTYTPLKRMPNPKAVSRSRADVLETRLKELEARLEAFEGGSGRDQPETTRPVPSRTTVMSDPVPLPPDALALTPESLSDFVGSDAVRLQSKSYSLPPLRDILPSISEYFATCNRVVPLFHEPCFMRMLRTWYSTPTTQQDPAVWAAINIALALGRRHTYIDISSPRGTLDVYVRNAQSVLDQLVTRDEDLLGIQVVLGLAFIFYGTSDPKPATVLIATAVRLAHSLRLNTLQGTSELDPDVVTQRQRVFWILYVIDRDVALRIRQPAMLNEQDVDLELPEEKSPDGVGMFYADNGISVNYFRKRIQFAWIQGKAYQWLFSVRAEKLPQATRSEHTKRLERALDQWHASLPAEFKPEMLPTIISDATTFRAFLTMHFARLQVLARIHNSYAYDAVWLETLRGFSNAVVTVDGPSTGLTNKSLPESFEKLVLRSRESLKLFAFLPHQDLYVVWSICCSFFSAVIFVIVNNLADPHHVLVDEDQALIEFALQVIDRLEKESAHKTLGTMRAAIVELDSKTRTVVDRARSQSLQQEAFDVRQFDGNFSPMDPIPFLGTGPSGGEASAFATGLGSSSPGADTELFASWLETQYFDVGVSYAESVPLAGKDTPNFDSVVAAFLKQSWF</sequence>
<dbReference type="GO" id="GO:0003677">
    <property type="term" value="F:DNA binding"/>
    <property type="evidence" value="ECO:0007669"/>
    <property type="project" value="UniProtKB-KW"/>
</dbReference>
<comment type="subcellular location">
    <subcellularLocation>
        <location evidence="1">Nucleus</location>
    </subcellularLocation>
</comment>
<keyword evidence="5" id="KW-0804">Transcription</keyword>
<reference evidence="10" key="1">
    <citation type="submission" date="2022-07" db="EMBL/GenBank/DDBJ databases">
        <title>Fungi with potential for degradation of polypropylene.</title>
        <authorList>
            <person name="Gostincar C."/>
        </authorList>
    </citation>
    <scope>NUCLEOTIDE SEQUENCE</scope>
    <source>
        <strain evidence="10">EXF-13287</strain>
    </source>
</reference>
<evidence type="ECO:0000256" key="7">
    <source>
        <dbReference type="SAM" id="MobiDB-lite"/>
    </source>
</evidence>
<dbReference type="GO" id="GO:0005634">
    <property type="term" value="C:nucleus"/>
    <property type="evidence" value="ECO:0007669"/>
    <property type="project" value="UniProtKB-SubCell"/>
</dbReference>
<dbReference type="SMART" id="SM00066">
    <property type="entry name" value="GAL4"/>
    <property type="match status" value="1"/>
</dbReference>
<dbReference type="PANTHER" id="PTHR46910:SF37">
    <property type="entry name" value="ZN(II)2CYS6 TRANSCRIPTION FACTOR (EUROFUNG)"/>
    <property type="match status" value="1"/>
</dbReference>
<dbReference type="PROSITE" id="PS50048">
    <property type="entry name" value="ZN2_CY6_FUNGAL_2"/>
    <property type="match status" value="1"/>
</dbReference>
<keyword evidence="11" id="KW-1185">Reference proteome</keyword>